<dbReference type="InterPro" id="IPR002347">
    <property type="entry name" value="SDR_fam"/>
</dbReference>
<dbReference type="PRINTS" id="PR00080">
    <property type="entry name" value="SDRFAMILY"/>
</dbReference>
<dbReference type="SUPFAM" id="SSF51735">
    <property type="entry name" value="NAD(P)-binding Rossmann-fold domains"/>
    <property type="match status" value="1"/>
</dbReference>
<keyword evidence="3" id="KW-1185">Reference proteome</keyword>
<gene>
    <name evidence="2" type="primary">atuG</name>
    <name evidence="2" type="ORF">AAW51_0617</name>
</gene>
<dbReference type="OrthoDB" id="9809287at2"/>
<dbReference type="PRINTS" id="PR00081">
    <property type="entry name" value="GDHRDH"/>
</dbReference>
<reference evidence="2 3" key="1">
    <citation type="submission" date="2015-05" db="EMBL/GenBank/DDBJ databases">
        <authorList>
            <person name="Tang B."/>
            <person name="Yu Y."/>
        </authorList>
    </citation>
    <scope>NUCLEOTIDE SEQUENCE [LARGE SCALE GENOMIC DNA]</scope>
    <source>
        <strain evidence="2 3">DSM 7029</strain>
    </source>
</reference>
<dbReference type="InterPro" id="IPR051935">
    <property type="entry name" value="HSDL2"/>
</dbReference>
<proteinExistence type="inferred from homology"/>
<evidence type="ECO:0000313" key="3">
    <source>
        <dbReference type="Proteomes" id="UP000035352"/>
    </source>
</evidence>
<name>A0A0G3BH73_9BURK</name>
<dbReference type="KEGG" id="pbh:AAW51_0617"/>
<dbReference type="PANTHER" id="PTHR42808">
    <property type="entry name" value="HYDROXYSTEROID DEHYDROGENASE-LIKE PROTEIN 2"/>
    <property type="match status" value="1"/>
</dbReference>
<dbReference type="NCBIfam" id="NF006133">
    <property type="entry name" value="PRK08278.1"/>
    <property type="match status" value="1"/>
</dbReference>
<evidence type="ECO:0000256" key="1">
    <source>
        <dbReference type="RuleBase" id="RU000363"/>
    </source>
</evidence>
<dbReference type="STRING" id="413882.AAW51_0617"/>
<dbReference type="Pfam" id="PF00106">
    <property type="entry name" value="adh_short"/>
    <property type="match status" value="1"/>
</dbReference>
<dbReference type="PANTHER" id="PTHR42808:SF4">
    <property type="entry name" value="SHORT CHAIN DEHYDROGENASE"/>
    <property type="match status" value="1"/>
</dbReference>
<evidence type="ECO:0000313" key="2">
    <source>
        <dbReference type="EMBL" id="AKJ27308.1"/>
    </source>
</evidence>
<dbReference type="AlphaFoldDB" id="A0A0G3BH73"/>
<protein>
    <submittedName>
        <fullName evidence="2">Citronellol/citronellal dehydrogenase</fullName>
    </submittedName>
</protein>
<dbReference type="EMBL" id="CP011371">
    <property type="protein sequence ID" value="AKJ27308.1"/>
    <property type="molecule type" value="Genomic_DNA"/>
</dbReference>
<dbReference type="Proteomes" id="UP000035352">
    <property type="component" value="Chromosome"/>
</dbReference>
<dbReference type="RefSeq" id="WP_053013286.1">
    <property type="nucleotide sequence ID" value="NZ_CP011371.1"/>
</dbReference>
<dbReference type="Gene3D" id="3.40.50.720">
    <property type="entry name" value="NAD(P)-binding Rossmann-like Domain"/>
    <property type="match status" value="1"/>
</dbReference>
<dbReference type="InterPro" id="IPR036291">
    <property type="entry name" value="NAD(P)-bd_dom_sf"/>
</dbReference>
<comment type="similarity">
    <text evidence="1">Belongs to the short-chain dehydrogenases/reductases (SDR) family.</text>
</comment>
<sequence length="294" mass="31416">MQSMKTAELEGKVAIVTGASRGIGKAIALRLAGAGTRVVVASKTAQPHPRLPGTIHDTVREIREAGGTASAVQCDVRLHADLQRVVDTALADYGRIDILINNAGAIWLRSLADTDESRLDLVLDVNFRAPFLLARLCLPHMAANSWGHIVNMGPPLLQQATNSSGMIAYLTSKLGATLMAHGLGDELKGTGIACNSLWPRTLIESAVTTTFGLGRPDDWRRSDILVDAVMLILAQDCRTFTGQALIDEDVLGEYGGVVDFSRYSVVEGSRPAAMNLALFKDMAAQAQRRAQAAT</sequence>
<accession>A0A0G3BH73</accession>
<organism evidence="2 3">
    <name type="scientific">Caldimonas brevitalea</name>
    <dbReference type="NCBI Taxonomy" id="413882"/>
    <lineage>
        <taxon>Bacteria</taxon>
        <taxon>Pseudomonadati</taxon>
        <taxon>Pseudomonadota</taxon>
        <taxon>Betaproteobacteria</taxon>
        <taxon>Burkholderiales</taxon>
        <taxon>Sphaerotilaceae</taxon>
        <taxon>Caldimonas</taxon>
    </lineage>
</organism>